<dbReference type="InterPro" id="IPR013011">
    <property type="entry name" value="PTS_EIIB_2"/>
</dbReference>
<dbReference type="InterPro" id="IPR036095">
    <property type="entry name" value="PTS_EIIB-like_sf"/>
</dbReference>
<keyword evidence="2" id="KW-0598">Phosphotransferase system</keyword>
<comment type="caution">
    <text evidence="4">The sequence shown here is derived from an EMBL/GenBank/DDBJ whole genome shotgun (WGS) entry which is preliminary data.</text>
</comment>
<dbReference type="InterPro" id="IPR003501">
    <property type="entry name" value="PTS_EIIB_2/3"/>
</dbReference>
<proteinExistence type="predicted"/>
<dbReference type="GO" id="GO:0016740">
    <property type="term" value="F:transferase activity"/>
    <property type="evidence" value="ECO:0007669"/>
    <property type="project" value="UniProtKB-KW"/>
</dbReference>
<name>A0ABT8Z026_9SPIR</name>
<dbReference type="EC" id="2.7.1.-" evidence="4"/>
<gene>
    <name evidence="4" type="ORF">Q5M86_09910</name>
</gene>
<sequence length="100" mass="11226">MLKVLVACANGAGTSLMMKEKAQMALITLGINDLHIDHCDLHSCKIDDYDLIFCPVAFIDDFKHAEEKGIKVIAIKNILSQDEFKQKLESSGYLEELKKK</sequence>
<keyword evidence="5" id="KW-1185">Reference proteome</keyword>
<dbReference type="SUPFAM" id="SSF52794">
    <property type="entry name" value="PTS system IIB component-like"/>
    <property type="match status" value="1"/>
</dbReference>
<dbReference type="EMBL" id="JAUPBM010000138">
    <property type="protein sequence ID" value="MDO7021090.1"/>
    <property type="molecule type" value="Genomic_DNA"/>
</dbReference>
<keyword evidence="4" id="KW-0762">Sugar transport</keyword>
<organism evidence="4 5">
    <name type="scientific">Brachyspira innocens</name>
    <dbReference type="NCBI Taxonomy" id="13264"/>
    <lineage>
        <taxon>Bacteria</taxon>
        <taxon>Pseudomonadati</taxon>
        <taxon>Spirochaetota</taxon>
        <taxon>Spirochaetia</taxon>
        <taxon>Brachyspirales</taxon>
        <taxon>Brachyspiraceae</taxon>
        <taxon>Brachyspira</taxon>
    </lineage>
</organism>
<reference evidence="4" key="1">
    <citation type="submission" date="2023-07" db="EMBL/GenBank/DDBJ databases">
        <title>Mucosal microbiota of week-old chicken and adult hens.</title>
        <authorList>
            <person name="Volf J."/>
            <person name="Karasova D."/>
            <person name="Crhanova M."/>
            <person name="Faldynova M."/>
            <person name="Prikrylova H."/>
            <person name="Zeman M."/>
            <person name="Babak V."/>
            <person name="Rajova J."/>
            <person name="Rychlik I."/>
        </authorList>
    </citation>
    <scope>NUCLEOTIDE SEQUENCE</scope>
    <source>
        <strain evidence="4">ET902</strain>
    </source>
</reference>
<dbReference type="PROSITE" id="PS51099">
    <property type="entry name" value="PTS_EIIB_TYPE_2"/>
    <property type="match status" value="1"/>
</dbReference>
<protein>
    <submittedName>
        <fullName evidence="4">PTS sugar transporter subunit IIB</fullName>
        <ecNumber evidence="4">2.7.1.-</ecNumber>
    </submittedName>
</protein>
<accession>A0ABT8Z026</accession>
<keyword evidence="4" id="KW-0813">Transport</keyword>
<keyword evidence="1 4" id="KW-0808">Transferase</keyword>
<evidence type="ECO:0000313" key="4">
    <source>
        <dbReference type="EMBL" id="MDO7021090.1"/>
    </source>
</evidence>
<dbReference type="CDD" id="cd05563">
    <property type="entry name" value="PTS_IIB_ascorbate"/>
    <property type="match status" value="1"/>
</dbReference>
<evidence type="ECO:0000313" key="5">
    <source>
        <dbReference type="Proteomes" id="UP001175147"/>
    </source>
</evidence>
<dbReference type="RefSeq" id="WP_020004385.1">
    <property type="nucleotide sequence ID" value="NZ_JAUPBL010000038.1"/>
</dbReference>
<dbReference type="Gene3D" id="3.40.50.2300">
    <property type="match status" value="1"/>
</dbReference>
<evidence type="ECO:0000256" key="1">
    <source>
        <dbReference type="ARBA" id="ARBA00022679"/>
    </source>
</evidence>
<dbReference type="Pfam" id="PF02302">
    <property type="entry name" value="PTS_IIB"/>
    <property type="match status" value="1"/>
</dbReference>
<dbReference type="Proteomes" id="UP001175147">
    <property type="component" value="Unassembled WGS sequence"/>
</dbReference>
<evidence type="ECO:0000259" key="3">
    <source>
        <dbReference type="PROSITE" id="PS51099"/>
    </source>
</evidence>
<feature type="domain" description="PTS EIIB type-2" evidence="3">
    <location>
        <begin position="2"/>
        <end position="96"/>
    </location>
</feature>
<evidence type="ECO:0000256" key="2">
    <source>
        <dbReference type="ARBA" id="ARBA00022683"/>
    </source>
</evidence>